<dbReference type="Proteomes" id="UP000239614">
    <property type="component" value="Unassembled WGS sequence"/>
</dbReference>
<evidence type="ECO:0000313" key="2">
    <source>
        <dbReference type="Proteomes" id="UP000239614"/>
    </source>
</evidence>
<dbReference type="OrthoDB" id="67865at2"/>
<accession>A0A2T0AMN6</accession>
<keyword evidence="2" id="KW-1185">Reference proteome</keyword>
<reference evidence="1 2" key="1">
    <citation type="submission" date="2018-03" db="EMBL/GenBank/DDBJ databases">
        <title>Genome sequence of Clostridium thermopalmarium DSM 5974.</title>
        <authorList>
            <person name="Poehlein A."/>
            <person name="Daniel R."/>
        </authorList>
    </citation>
    <scope>NUCLEOTIDE SEQUENCE [LARGE SCALE GENOMIC DNA]</scope>
    <source>
        <strain evidence="1 2">DSM 5974</strain>
    </source>
</reference>
<gene>
    <name evidence="1" type="ORF">CPAL_23480</name>
</gene>
<comment type="caution">
    <text evidence="1">The sequence shown here is derived from an EMBL/GenBank/DDBJ whole genome shotgun (WGS) entry which is preliminary data.</text>
</comment>
<proteinExistence type="predicted"/>
<dbReference type="AlphaFoldDB" id="A0A2T0AMN6"/>
<dbReference type="InterPro" id="IPR024220">
    <property type="entry name" value="DUF3780"/>
</dbReference>
<dbReference type="Pfam" id="PF12635">
    <property type="entry name" value="DUF3780"/>
    <property type="match status" value="1"/>
</dbReference>
<sequence length="189" mass="22298">MSDRKEAIGFGFIPSESQHHFLVVIPRSQNNNIVIYERFKWEENVESQSLDYANDRPKVELSKHKWKLIEDALKLEFNERLKKEKLPVGKWRIGQVPVQRLYGKEMVLLAWAIEDCDPSVIPIAIKNWLGLSPEERWWLFTMTNAATGHINDKRGWRKAIRYALTENPIEENNKQLNIFDLAIQREIDK</sequence>
<protein>
    <recommendedName>
        <fullName evidence="3">DUF3780 domain-containing protein</fullName>
    </recommendedName>
</protein>
<evidence type="ECO:0008006" key="3">
    <source>
        <dbReference type="Google" id="ProtNLM"/>
    </source>
</evidence>
<organism evidence="1 2">
    <name type="scientific">Clostridium thermopalmarium DSM 5974</name>
    <dbReference type="NCBI Taxonomy" id="1121340"/>
    <lineage>
        <taxon>Bacteria</taxon>
        <taxon>Bacillati</taxon>
        <taxon>Bacillota</taxon>
        <taxon>Clostridia</taxon>
        <taxon>Eubacteriales</taxon>
        <taxon>Clostridiaceae</taxon>
        <taxon>Clostridium</taxon>
    </lineage>
</organism>
<name>A0A2T0AMN6_9CLOT</name>
<dbReference type="RefSeq" id="WP_106024682.1">
    <property type="nucleotide sequence ID" value="NZ_PVXN01000058.1"/>
</dbReference>
<dbReference type="EMBL" id="PVXN01000058">
    <property type="protein sequence ID" value="PRR70127.1"/>
    <property type="molecule type" value="Genomic_DNA"/>
</dbReference>
<evidence type="ECO:0000313" key="1">
    <source>
        <dbReference type="EMBL" id="PRR70127.1"/>
    </source>
</evidence>